<evidence type="ECO:0000313" key="5">
    <source>
        <dbReference type="Proteomes" id="UP000799757"/>
    </source>
</evidence>
<reference evidence="4" key="1">
    <citation type="journal article" date="2020" name="Stud. Mycol.">
        <title>101 Dothideomycetes genomes: a test case for predicting lifestyles and emergence of pathogens.</title>
        <authorList>
            <person name="Haridas S."/>
            <person name="Albert R."/>
            <person name="Binder M."/>
            <person name="Bloem J."/>
            <person name="Labutti K."/>
            <person name="Salamov A."/>
            <person name="Andreopoulos B."/>
            <person name="Baker S."/>
            <person name="Barry K."/>
            <person name="Bills G."/>
            <person name="Bluhm B."/>
            <person name="Cannon C."/>
            <person name="Castanera R."/>
            <person name="Culley D."/>
            <person name="Daum C."/>
            <person name="Ezra D."/>
            <person name="Gonzalez J."/>
            <person name="Henrissat B."/>
            <person name="Kuo A."/>
            <person name="Liang C."/>
            <person name="Lipzen A."/>
            <person name="Lutzoni F."/>
            <person name="Magnuson J."/>
            <person name="Mondo S."/>
            <person name="Nolan M."/>
            <person name="Ohm R."/>
            <person name="Pangilinan J."/>
            <person name="Park H.-J."/>
            <person name="Ramirez L."/>
            <person name="Alfaro M."/>
            <person name="Sun H."/>
            <person name="Tritt A."/>
            <person name="Yoshinaga Y."/>
            <person name="Zwiers L.-H."/>
            <person name="Turgeon B."/>
            <person name="Goodwin S."/>
            <person name="Spatafora J."/>
            <person name="Crous P."/>
            <person name="Grigoriev I."/>
        </authorList>
    </citation>
    <scope>NUCLEOTIDE SEQUENCE</scope>
    <source>
        <strain evidence="4">CBS 109.77</strain>
    </source>
</reference>
<dbReference type="InterPro" id="IPR027443">
    <property type="entry name" value="IPNS-like_sf"/>
</dbReference>
<dbReference type="EMBL" id="MU001909">
    <property type="protein sequence ID" value="KAF2793923.1"/>
    <property type="molecule type" value="Genomic_DNA"/>
</dbReference>
<gene>
    <name evidence="4" type="ORF">K505DRAFT_349610</name>
</gene>
<accession>A0A6A6XD27</accession>
<evidence type="ECO:0000259" key="3">
    <source>
        <dbReference type="PROSITE" id="PS51471"/>
    </source>
</evidence>
<organism evidence="4 5">
    <name type="scientific">Melanomma pulvis-pyrius CBS 109.77</name>
    <dbReference type="NCBI Taxonomy" id="1314802"/>
    <lineage>
        <taxon>Eukaryota</taxon>
        <taxon>Fungi</taxon>
        <taxon>Dikarya</taxon>
        <taxon>Ascomycota</taxon>
        <taxon>Pezizomycotina</taxon>
        <taxon>Dothideomycetes</taxon>
        <taxon>Pleosporomycetidae</taxon>
        <taxon>Pleosporales</taxon>
        <taxon>Melanommataceae</taxon>
        <taxon>Melanomma</taxon>
    </lineage>
</organism>
<dbReference type="GO" id="GO:0046872">
    <property type="term" value="F:metal ion binding"/>
    <property type="evidence" value="ECO:0007669"/>
    <property type="project" value="UniProtKB-KW"/>
</dbReference>
<dbReference type="Proteomes" id="UP000799757">
    <property type="component" value="Unassembled WGS sequence"/>
</dbReference>
<keyword evidence="2" id="KW-0408">Iron</keyword>
<dbReference type="InterPro" id="IPR050231">
    <property type="entry name" value="Iron_ascorbate_oxido_reductase"/>
</dbReference>
<keyword evidence="2" id="KW-0560">Oxidoreductase</keyword>
<protein>
    <submittedName>
        <fullName evidence="4">Clavaminate synthase-like protein</fullName>
    </submittedName>
</protein>
<keyword evidence="2" id="KW-0479">Metal-binding</keyword>
<evidence type="ECO:0000256" key="1">
    <source>
        <dbReference type="ARBA" id="ARBA00008056"/>
    </source>
</evidence>
<dbReference type="InterPro" id="IPR044861">
    <property type="entry name" value="IPNS-like_FE2OG_OXY"/>
</dbReference>
<dbReference type="InterPro" id="IPR026992">
    <property type="entry name" value="DIOX_N"/>
</dbReference>
<name>A0A6A6XD27_9PLEO</name>
<sequence length="317" mass="36203">MGDQTFPFPIISFEPFLKGGADGKAKVAEQLYDAFHTYGWVYLKDTGISEEEIDNMFKYSKRFFDRPVEEKLKHQVISAAYSQGYTADGAESSDPKGGRSHKECYEHRRFHNDLCPVAGGEDHFREFADEFFQKCLSLATEVLRALCMVLGIPQTYWDDKLAKADPQLRFLRYMSIPKETLEQPGHYRINPHTDYGLCTLLFQDQVGGLEVDRFHDGKFVSATPIRGTCVINVADLLQRLSNDKLRSTRHRVMQPRSDPTADGMLPTRYSTAFFVHPDPATMIVPIVKDGETTPYQPVNAGEWRTMITSRNYGFMWA</sequence>
<evidence type="ECO:0000256" key="2">
    <source>
        <dbReference type="RuleBase" id="RU003682"/>
    </source>
</evidence>
<keyword evidence="5" id="KW-1185">Reference proteome</keyword>
<dbReference type="Gene3D" id="2.60.120.330">
    <property type="entry name" value="B-lactam Antibiotic, Isopenicillin N Synthase, Chain"/>
    <property type="match status" value="1"/>
</dbReference>
<dbReference type="PANTHER" id="PTHR47990">
    <property type="entry name" value="2-OXOGLUTARATE (2OG) AND FE(II)-DEPENDENT OXYGENASE SUPERFAMILY PROTEIN-RELATED"/>
    <property type="match status" value="1"/>
</dbReference>
<dbReference type="PROSITE" id="PS51471">
    <property type="entry name" value="FE2OG_OXY"/>
    <property type="match status" value="1"/>
</dbReference>
<dbReference type="GO" id="GO:0044283">
    <property type="term" value="P:small molecule biosynthetic process"/>
    <property type="evidence" value="ECO:0007669"/>
    <property type="project" value="UniProtKB-ARBA"/>
</dbReference>
<comment type="similarity">
    <text evidence="1 2">Belongs to the iron/ascorbate-dependent oxidoreductase family.</text>
</comment>
<proteinExistence type="inferred from homology"/>
<evidence type="ECO:0000313" key="4">
    <source>
        <dbReference type="EMBL" id="KAF2793923.1"/>
    </source>
</evidence>
<dbReference type="Pfam" id="PF03171">
    <property type="entry name" value="2OG-FeII_Oxy"/>
    <property type="match status" value="1"/>
</dbReference>
<dbReference type="SUPFAM" id="SSF51197">
    <property type="entry name" value="Clavaminate synthase-like"/>
    <property type="match status" value="1"/>
</dbReference>
<dbReference type="InterPro" id="IPR005123">
    <property type="entry name" value="Oxoglu/Fe-dep_dioxygenase_dom"/>
</dbReference>
<dbReference type="AlphaFoldDB" id="A0A6A6XD27"/>
<feature type="domain" description="Fe2OG dioxygenase" evidence="3">
    <location>
        <begin position="163"/>
        <end position="277"/>
    </location>
</feature>
<dbReference type="GO" id="GO:0016491">
    <property type="term" value="F:oxidoreductase activity"/>
    <property type="evidence" value="ECO:0007669"/>
    <property type="project" value="UniProtKB-KW"/>
</dbReference>
<dbReference type="Pfam" id="PF14226">
    <property type="entry name" value="DIOX_N"/>
    <property type="match status" value="1"/>
</dbReference>
<dbReference type="OrthoDB" id="288590at2759"/>